<dbReference type="SUPFAM" id="SSF55347">
    <property type="entry name" value="Glyceraldehyde-3-phosphate dehydrogenase-like, C-terminal domain"/>
    <property type="match status" value="1"/>
</dbReference>
<keyword evidence="2 13" id="KW-0963">Cytoplasm</keyword>
<feature type="active site" description="Proton donor" evidence="13">
    <location>
        <position position="156"/>
    </location>
</feature>
<dbReference type="InterPro" id="IPR000846">
    <property type="entry name" value="DapB_N"/>
</dbReference>
<reference evidence="17" key="1">
    <citation type="submission" date="2017-04" db="EMBL/GenBank/DDBJ databases">
        <authorList>
            <person name="Varghese N."/>
            <person name="Submissions S."/>
        </authorList>
    </citation>
    <scope>NUCLEOTIDE SEQUENCE [LARGE SCALE GENOMIC DNA]</scope>
    <source>
        <strain evidence="17">RKEM611</strain>
    </source>
</reference>
<dbReference type="GO" id="GO:0005737">
    <property type="term" value="C:cytoplasm"/>
    <property type="evidence" value="ECO:0007669"/>
    <property type="project" value="UniProtKB-SubCell"/>
</dbReference>
<sequence>MTKVWLHGYHGRMGQEILHLLEEDSHLKFLGGSSRNQLILPGREPNGYSPNDLVESLGETDVIIDFSNIAGNQAIFKACKTHKLEPKAFVIGTTGLDRGARNAWKDLCREAGHRLLFAPNTSLGVLLTMKMSQQMAQVLSPMGFDIEIIESHHRNKVDSPSGTAMFLADRICDKVDLKVSTHRTGKREANELGVFALRGGSVFGEHEVRFMGDHEELAISHRALSRTLFAKGALLLAKWIQKQKPGQHYGLPDVDLNDLA</sequence>
<feature type="active site" description="Proton donor/acceptor" evidence="13">
    <location>
        <position position="152"/>
    </location>
</feature>
<evidence type="ECO:0000256" key="13">
    <source>
        <dbReference type="HAMAP-Rule" id="MF_00102"/>
    </source>
</evidence>
<accession>A0A1Y6B3V8</accession>
<evidence type="ECO:0000259" key="15">
    <source>
        <dbReference type="Pfam" id="PF05173"/>
    </source>
</evidence>
<dbReference type="EMBL" id="FWZT01000001">
    <property type="protein sequence ID" value="SME90303.1"/>
    <property type="molecule type" value="Genomic_DNA"/>
</dbReference>
<comment type="similarity">
    <text evidence="1 13">Belongs to the DapB family.</text>
</comment>
<dbReference type="GO" id="GO:0009089">
    <property type="term" value="P:lysine biosynthetic process via diaminopimelate"/>
    <property type="evidence" value="ECO:0007669"/>
    <property type="project" value="UniProtKB-UniRule"/>
</dbReference>
<dbReference type="STRING" id="1513793.SAMN06296036_101352"/>
<dbReference type="InterPro" id="IPR023940">
    <property type="entry name" value="DHDPR_bac"/>
</dbReference>
<gene>
    <name evidence="13" type="primary">dapB</name>
    <name evidence="16" type="ORF">SAMN06296036_101352</name>
</gene>
<dbReference type="SUPFAM" id="SSF51735">
    <property type="entry name" value="NAD(P)-binding Rossmann-fold domains"/>
    <property type="match status" value="1"/>
</dbReference>
<dbReference type="GO" id="GO:0019877">
    <property type="term" value="P:diaminopimelate biosynthetic process"/>
    <property type="evidence" value="ECO:0007669"/>
    <property type="project" value="UniProtKB-UniRule"/>
</dbReference>
<feature type="binding site" evidence="13">
    <location>
        <position position="153"/>
    </location>
    <ligand>
        <name>(S)-2,3,4,5-tetrahydrodipicolinate</name>
        <dbReference type="ChEBI" id="CHEBI:16845"/>
    </ligand>
</feature>
<proteinExistence type="inferred from homology"/>
<evidence type="ECO:0000256" key="3">
    <source>
        <dbReference type="ARBA" id="ARBA00022605"/>
    </source>
</evidence>
<evidence type="ECO:0000256" key="9">
    <source>
        <dbReference type="ARBA" id="ARBA00037922"/>
    </source>
</evidence>
<evidence type="ECO:0000256" key="6">
    <source>
        <dbReference type="ARBA" id="ARBA00023002"/>
    </source>
</evidence>
<protein>
    <recommendedName>
        <fullName evidence="10 13">4-hydroxy-tetrahydrodipicolinate reductase</fullName>
        <shortName evidence="13">HTPA reductase</shortName>
        <ecNumber evidence="10 13">1.17.1.8</ecNumber>
    </recommendedName>
</protein>
<evidence type="ECO:0000256" key="8">
    <source>
        <dbReference type="ARBA" id="ARBA00023154"/>
    </source>
</evidence>
<evidence type="ECO:0000256" key="7">
    <source>
        <dbReference type="ARBA" id="ARBA00023027"/>
    </source>
</evidence>
<feature type="domain" description="Dihydrodipicolinate reductase N-terminal" evidence="14">
    <location>
        <begin position="3"/>
        <end position="120"/>
    </location>
</feature>
<evidence type="ECO:0000256" key="11">
    <source>
        <dbReference type="ARBA" id="ARBA00049080"/>
    </source>
</evidence>
<dbReference type="InterPro" id="IPR022663">
    <property type="entry name" value="DapB_C"/>
</dbReference>
<comment type="function">
    <text evidence="13">Catalyzes the conversion of 4-hydroxy-tetrahydrodipicolinate (HTPA) to tetrahydrodipicolinate.</text>
</comment>
<feature type="binding site" evidence="13">
    <location>
        <begin position="118"/>
        <end position="121"/>
    </location>
    <ligand>
        <name>NAD(+)</name>
        <dbReference type="ChEBI" id="CHEBI:57540"/>
    </ligand>
</feature>
<keyword evidence="7 13" id="KW-0520">NAD</keyword>
<keyword evidence="6 13" id="KW-0560">Oxidoreductase</keyword>
<dbReference type="EC" id="1.17.1.8" evidence="10 13"/>
<dbReference type="UniPathway" id="UPA00034">
    <property type="reaction ID" value="UER00018"/>
</dbReference>
<dbReference type="CDD" id="cd02274">
    <property type="entry name" value="DHDPR_N"/>
    <property type="match status" value="1"/>
</dbReference>
<evidence type="ECO:0000256" key="4">
    <source>
        <dbReference type="ARBA" id="ARBA00022857"/>
    </source>
</evidence>
<keyword evidence="8 13" id="KW-0457">Lysine biosynthesis</keyword>
<evidence type="ECO:0000259" key="14">
    <source>
        <dbReference type="Pfam" id="PF01113"/>
    </source>
</evidence>
<dbReference type="InterPro" id="IPR036291">
    <property type="entry name" value="NAD(P)-bd_dom_sf"/>
</dbReference>
<dbReference type="RefSeq" id="WP_132314532.1">
    <property type="nucleotide sequence ID" value="NZ_FWZT01000001.1"/>
</dbReference>
<comment type="catalytic activity">
    <reaction evidence="11 13">
        <text>(S)-2,3,4,5-tetrahydrodipicolinate + NADP(+) + H2O = (2S,4S)-4-hydroxy-2,3,4,5-tetrahydrodipicolinate + NADPH + H(+)</text>
        <dbReference type="Rhea" id="RHEA:35331"/>
        <dbReference type="ChEBI" id="CHEBI:15377"/>
        <dbReference type="ChEBI" id="CHEBI:15378"/>
        <dbReference type="ChEBI" id="CHEBI:16845"/>
        <dbReference type="ChEBI" id="CHEBI:57783"/>
        <dbReference type="ChEBI" id="CHEBI:58349"/>
        <dbReference type="ChEBI" id="CHEBI:67139"/>
        <dbReference type="EC" id="1.17.1.8"/>
    </reaction>
</comment>
<dbReference type="InterPro" id="IPR022664">
    <property type="entry name" value="DapB_N_CS"/>
</dbReference>
<keyword evidence="17" id="KW-1185">Reference proteome</keyword>
<dbReference type="AlphaFoldDB" id="A0A1Y6B3V8"/>
<keyword evidence="4 13" id="KW-0521">NADP</keyword>
<dbReference type="GO" id="GO:0050661">
    <property type="term" value="F:NADP binding"/>
    <property type="evidence" value="ECO:0007669"/>
    <property type="project" value="UniProtKB-UniRule"/>
</dbReference>
<comment type="catalytic activity">
    <reaction evidence="12 13">
        <text>(S)-2,3,4,5-tetrahydrodipicolinate + NAD(+) + H2O = (2S,4S)-4-hydroxy-2,3,4,5-tetrahydrodipicolinate + NADH + H(+)</text>
        <dbReference type="Rhea" id="RHEA:35323"/>
        <dbReference type="ChEBI" id="CHEBI:15377"/>
        <dbReference type="ChEBI" id="CHEBI:15378"/>
        <dbReference type="ChEBI" id="CHEBI:16845"/>
        <dbReference type="ChEBI" id="CHEBI:57540"/>
        <dbReference type="ChEBI" id="CHEBI:57945"/>
        <dbReference type="ChEBI" id="CHEBI:67139"/>
        <dbReference type="EC" id="1.17.1.8"/>
    </reaction>
</comment>
<dbReference type="Gene3D" id="3.30.360.10">
    <property type="entry name" value="Dihydrodipicolinate Reductase, domain 2"/>
    <property type="match status" value="1"/>
</dbReference>
<evidence type="ECO:0000256" key="2">
    <source>
        <dbReference type="ARBA" id="ARBA00022490"/>
    </source>
</evidence>
<dbReference type="GO" id="GO:0016726">
    <property type="term" value="F:oxidoreductase activity, acting on CH or CH2 groups, NAD or NADP as acceptor"/>
    <property type="evidence" value="ECO:0007669"/>
    <property type="project" value="UniProtKB-UniRule"/>
</dbReference>
<keyword evidence="3 13" id="KW-0028">Amino-acid biosynthesis</keyword>
<name>A0A1Y6B3V8_9BACT</name>
<dbReference type="GO" id="GO:0051287">
    <property type="term" value="F:NAD binding"/>
    <property type="evidence" value="ECO:0007669"/>
    <property type="project" value="UniProtKB-UniRule"/>
</dbReference>
<feature type="binding site" evidence="13">
    <location>
        <begin position="92"/>
        <end position="94"/>
    </location>
    <ligand>
        <name>NAD(+)</name>
        <dbReference type="ChEBI" id="CHEBI:57540"/>
    </ligand>
</feature>
<comment type="subcellular location">
    <subcellularLocation>
        <location evidence="13">Cytoplasm</location>
    </subcellularLocation>
</comment>
<dbReference type="HAMAP" id="MF_00102">
    <property type="entry name" value="DapB"/>
    <property type="match status" value="1"/>
</dbReference>
<dbReference type="PROSITE" id="PS01298">
    <property type="entry name" value="DAPB"/>
    <property type="match status" value="1"/>
</dbReference>
<comment type="caution">
    <text evidence="13">Lacks conserved residue(s) required for the propagation of feature annotation.</text>
</comment>
<evidence type="ECO:0000256" key="12">
    <source>
        <dbReference type="ARBA" id="ARBA00049396"/>
    </source>
</evidence>
<keyword evidence="5 13" id="KW-0220">Diaminopimelate biosynthesis</keyword>
<evidence type="ECO:0000256" key="5">
    <source>
        <dbReference type="ARBA" id="ARBA00022915"/>
    </source>
</evidence>
<feature type="domain" description="Dihydrodipicolinate reductase C-terminal" evidence="15">
    <location>
        <begin position="124"/>
        <end position="254"/>
    </location>
</feature>
<dbReference type="GO" id="GO:0008839">
    <property type="term" value="F:4-hydroxy-tetrahydrodipicolinate reductase"/>
    <property type="evidence" value="ECO:0007669"/>
    <property type="project" value="UniProtKB-UniRule"/>
</dbReference>
<dbReference type="Pfam" id="PF05173">
    <property type="entry name" value="DapB_C"/>
    <property type="match status" value="1"/>
</dbReference>
<dbReference type="Proteomes" id="UP000192907">
    <property type="component" value="Unassembled WGS sequence"/>
</dbReference>
<dbReference type="OrthoDB" id="9790352at2"/>
<comment type="caution">
    <text evidence="13">Was originally thought to be a dihydrodipicolinate reductase (DHDPR), catalyzing the conversion of dihydrodipicolinate to tetrahydrodipicolinate. However, it was shown in E.coli that the substrate of the enzymatic reaction is not dihydrodipicolinate (DHDP) but in fact (2S,4S)-4-hydroxy-2,3,4,5-tetrahydrodipicolinic acid (HTPA), the product released by the DapA-catalyzed reaction.</text>
</comment>
<feature type="binding site" evidence="13">
    <location>
        <begin position="162"/>
        <end position="163"/>
    </location>
    <ligand>
        <name>(S)-2,3,4,5-tetrahydrodipicolinate</name>
        <dbReference type="ChEBI" id="CHEBI:16845"/>
    </ligand>
</feature>
<evidence type="ECO:0000256" key="10">
    <source>
        <dbReference type="ARBA" id="ARBA00038983"/>
    </source>
</evidence>
<evidence type="ECO:0000256" key="1">
    <source>
        <dbReference type="ARBA" id="ARBA00006642"/>
    </source>
</evidence>
<dbReference type="Pfam" id="PF01113">
    <property type="entry name" value="DapB_N"/>
    <property type="match status" value="1"/>
</dbReference>
<evidence type="ECO:0000313" key="16">
    <source>
        <dbReference type="EMBL" id="SME90303.1"/>
    </source>
</evidence>
<feature type="binding site" evidence="13">
    <location>
        <begin position="8"/>
        <end position="13"/>
    </location>
    <ligand>
        <name>NAD(+)</name>
        <dbReference type="ChEBI" id="CHEBI:57540"/>
    </ligand>
</feature>
<organism evidence="16 17">
    <name type="scientific">Pseudobacteriovorax antillogorgiicola</name>
    <dbReference type="NCBI Taxonomy" id="1513793"/>
    <lineage>
        <taxon>Bacteria</taxon>
        <taxon>Pseudomonadati</taxon>
        <taxon>Bdellovibrionota</taxon>
        <taxon>Oligoflexia</taxon>
        <taxon>Oligoflexales</taxon>
        <taxon>Pseudobacteriovoracaceae</taxon>
        <taxon>Pseudobacteriovorax</taxon>
    </lineage>
</organism>
<dbReference type="NCBIfam" id="TIGR00036">
    <property type="entry name" value="dapB"/>
    <property type="match status" value="1"/>
</dbReference>
<dbReference type="PANTHER" id="PTHR20836">
    <property type="entry name" value="DIHYDRODIPICOLINATE REDUCTASE"/>
    <property type="match status" value="1"/>
</dbReference>
<dbReference type="Gene3D" id="3.40.50.720">
    <property type="entry name" value="NAD(P)-binding Rossmann-like Domain"/>
    <property type="match status" value="1"/>
</dbReference>
<comment type="subunit">
    <text evidence="13">Homotetramer.</text>
</comment>
<comment type="pathway">
    <text evidence="9 13">Amino-acid biosynthesis; L-lysine biosynthesis via DAP pathway; (S)-tetrahydrodipicolinate from L-aspartate: step 4/4.</text>
</comment>
<evidence type="ECO:0000313" key="17">
    <source>
        <dbReference type="Proteomes" id="UP000192907"/>
    </source>
</evidence>
<dbReference type="PIRSF" id="PIRSF000161">
    <property type="entry name" value="DHPR"/>
    <property type="match status" value="1"/>
</dbReference>
<dbReference type="PANTHER" id="PTHR20836:SF0">
    <property type="entry name" value="4-HYDROXY-TETRAHYDRODIPICOLINATE REDUCTASE 1, CHLOROPLASTIC-RELATED"/>
    <property type="match status" value="1"/>
</dbReference>